<feature type="compositionally biased region" description="Polar residues" evidence="1">
    <location>
        <begin position="279"/>
        <end position="289"/>
    </location>
</feature>
<dbReference type="InParanoid" id="A0A1X7VI41"/>
<feature type="domain" description="SAM" evidence="2">
    <location>
        <begin position="2"/>
        <end position="66"/>
    </location>
</feature>
<feature type="compositionally biased region" description="Polar residues" evidence="1">
    <location>
        <begin position="449"/>
        <end position="465"/>
    </location>
</feature>
<dbReference type="Gene3D" id="1.10.150.50">
    <property type="entry name" value="Transcription Factor, Ets-1"/>
    <property type="match status" value="1"/>
</dbReference>
<dbReference type="AlphaFoldDB" id="A0A1X7VI41"/>
<dbReference type="Pfam" id="PF26285">
    <property type="entry name" value="SASH1_Homeodomain"/>
    <property type="match status" value="1"/>
</dbReference>
<evidence type="ECO:0000313" key="4">
    <source>
        <dbReference type="Proteomes" id="UP000007879"/>
    </source>
</evidence>
<feature type="region of interest" description="Disordered" evidence="1">
    <location>
        <begin position="755"/>
        <end position="826"/>
    </location>
</feature>
<dbReference type="InterPro" id="IPR001660">
    <property type="entry name" value="SAM"/>
</dbReference>
<evidence type="ECO:0000256" key="1">
    <source>
        <dbReference type="SAM" id="MobiDB-lite"/>
    </source>
</evidence>
<evidence type="ECO:0000313" key="3">
    <source>
        <dbReference type="EnsemblMetazoa" id="Aqu2.1.40011_001"/>
    </source>
</evidence>
<dbReference type="Pfam" id="PF07647">
    <property type="entry name" value="SAM_2"/>
    <property type="match status" value="1"/>
</dbReference>
<protein>
    <recommendedName>
        <fullName evidence="2">SAM domain-containing protein</fullName>
    </recommendedName>
</protein>
<organism evidence="3">
    <name type="scientific">Amphimedon queenslandica</name>
    <name type="common">Sponge</name>
    <dbReference type="NCBI Taxonomy" id="400682"/>
    <lineage>
        <taxon>Eukaryota</taxon>
        <taxon>Metazoa</taxon>
        <taxon>Porifera</taxon>
        <taxon>Demospongiae</taxon>
        <taxon>Heteroscleromorpha</taxon>
        <taxon>Haplosclerida</taxon>
        <taxon>Niphatidae</taxon>
        <taxon>Amphimedon</taxon>
    </lineage>
</organism>
<feature type="region of interest" description="Disordered" evidence="1">
    <location>
        <begin position="505"/>
        <end position="528"/>
    </location>
</feature>
<reference evidence="4" key="1">
    <citation type="journal article" date="2010" name="Nature">
        <title>The Amphimedon queenslandica genome and the evolution of animal complexity.</title>
        <authorList>
            <person name="Srivastava M."/>
            <person name="Simakov O."/>
            <person name="Chapman J."/>
            <person name="Fahey B."/>
            <person name="Gauthier M.E."/>
            <person name="Mitros T."/>
            <person name="Richards G.S."/>
            <person name="Conaco C."/>
            <person name="Dacre M."/>
            <person name="Hellsten U."/>
            <person name="Larroux C."/>
            <person name="Putnam N.H."/>
            <person name="Stanke M."/>
            <person name="Adamska M."/>
            <person name="Darling A."/>
            <person name="Degnan S.M."/>
            <person name="Oakley T.H."/>
            <person name="Plachetzki D.C."/>
            <person name="Zhai Y."/>
            <person name="Adamski M."/>
            <person name="Calcino A."/>
            <person name="Cummins S.F."/>
            <person name="Goodstein D.M."/>
            <person name="Harris C."/>
            <person name="Jackson D.J."/>
            <person name="Leys S.P."/>
            <person name="Shu S."/>
            <person name="Woodcroft B.J."/>
            <person name="Vervoort M."/>
            <person name="Kosik K.S."/>
            <person name="Manning G."/>
            <person name="Degnan B.M."/>
            <person name="Rokhsar D.S."/>
        </authorList>
    </citation>
    <scope>NUCLEOTIDE SEQUENCE [LARGE SCALE GENOMIC DNA]</scope>
</reference>
<reference evidence="3" key="2">
    <citation type="submission" date="2017-05" db="UniProtKB">
        <authorList>
            <consortium name="EnsemblMetazoa"/>
        </authorList>
    </citation>
    <scope>IDENTIFICATION</scope>
</reference>
<feature type="compositionally biased region" description="Polar residues" evidence="1">
    <location>
        <begin position="673"/>
        <end position="684"/>
    </location>
</feature>
<feature type="compositionally biased region" description="Polar residues" evidence="1">
    <location>
        <begin position="70"/>
        <end position="79"/>
    </location>
</feature>
<proteinExistence type="predicted"/>
<feature type="compositionally biased region" description="Basic residues" evidence="1">
    <location>
        <begin position="589"/>
        <end position="610"/>
    </location>
</feature>
<feature type="region of interest" description="Disordered" evidence="1">
    <location>
        <begin position="358"/>
        <end position="465"/>
    </location>
</feature>
<dbReference type="Proteomes" id="UP000007879">
    <property type="component" value="Unassembled WGS sequence"/>
</dbReference>
<feature type="region of interest" description="Disordered" evidence="1">
    <location>
        <begin position="654"/>
        <end position="684"/>
    </location>
</feature>
<keyword evidence="4" id="KW-1185">Reference proteome</keyword>
<feature type="region of interest" description="Disordered" evidence="1">
    <location>
        <begin position="70"/>
        <end position="103"/>
    </location>
</feature>
<dbReference type="EnsemblMetazoa" id="XM_019993126.1">
    <property type="protein sequence ID" value="XP_019848685.1"/>
    <property type="gene ID" value="LOC105316713"/>
</dbReference>
<dbReference type="PANTHER" id="PTHR12301">
    <property type="entry name" value="SAM-DOMAIN, SH3 AND NUCLEAR LOCALIZATION SIGNALS PROTEIN RELATED"/>
    <property type="match status" value="1"/>
</dbReference>
<dbReference type="STRING" id="400682.A0A1X7VI41"/>
<dbReference type="PANTHER" id="PTHR12301:SF11">
    <property type="entry name" value="PH DOMAIN-CONTAINING PROTEIN"/>
    <property type="match status" value="1"/>
</dbReference>
<dbReference type="PROSITE" id="PS50105">
    <property type="entry name" value="SAM_DOMAIN"/>
    <property type="match status" value="1"/>
</dbReference>
<dbReference type="InterPro" id="IPR058666">
    <property type="entry name" value="SASH1/NUB1_homeodomain"/>
</dbReference>
<dbReference type="OrthoDB" id="10047268at2759"/>
<dbReference type="EnsemblMetazoa" id="Aqu2.1.40011_001">
    <property type="protein sequence ID" value="Aqu2.1.40011_001"/>
    <property type="gene ID" value="Aqu2.1.40011"/>
</dbReference>
<dbReference type="InterPro" id="IPR051725">
    <property type="entry name" value="SAM-SH3_domain_protein"/>
</dbReference>
<accession>A0A1X7VI41</accession>
<evidence type="ECO:0000259" key="2">
    <source>
        <dbReference type="PROSITE" id="PS50105"/>
    </source>
</evidence>
<gene>
    <name evidence="3" type="primary">105316713</name>
</gene>
<feature type="region of interest" description="Disordered" evidence="1">
    <location>
        <begin position="564"/>
        <end position="633"/>
    </location>
</feature>
<dbReference type="SMART" id="SM00454">
    <property type="entry name" value="SAM"/>
    <property type="match status" value="1"/>
</dbReference>
<dbReference type="KEGG" id="aqu:105316713"/>
<dbReference type="SUPFAM" id="SSF47769">
    <property type="entry name" value="SAM/Pointed domain"/>
    <property type="match status" value="1"/>
</dbReference>
<dbReference type="eggNOG" id="KOG4384">
    <property type="taxonomic scope" value="Eukaryota"/>
</dbReference>
<feature type="compositionally biased region" description="Polar residues" evidence="1">
    <location>
        <begin position="760"/>
        <end position="774"/>
    </location>
</feature>
<sequence>MSSWSSTKDWLKGFGLEQYHKSFIENGYETQKLCANLKDVDLDGMNITISRHREILLNQAMVLAKHCIKQSSVGSESPTASPPIKENRKANRSNPASNVEKLPVITDTETYTAVFDDKSSSHTPVPTKPAKKKKPSRSPKPSIDSPPRPHQPKGTVKLNPSQFARPKNEGAAVSTLANMPPTLMTKLQLKVHIREMLSRDHIVLSNPKYVIEEGVANEVTLIELAENYAEELHIEGLNVYDAVRDLWRYAINEKSEFVLPKSVTSTPVVSTTTTASASNFNGIDQSNYSEPFDASPTPIKTPVKVKVKSDTNINSKPAPSKQPQPPPQLTIAPSASSNYAEPFDTVKVQPVIITKSPEEPKAPAVSSKPGYKLSNESHSVVERRSYKTLPPSSSPNPSTSSEESPKVLSPQKKSPFRKSEKLLVRKQVGKSTSAEDLTNPDLFKEHRSSLQVTDTPFTGNLPRSISSNPALLFEESLGSEGTKKIIGSYESIDKLEYNPSQQFTLEQQEASADDDSAQSSYKVSSRVKGLTVAKNPKSELELSNVLEVYVEGSDTPIRFQRFKNSDGVTETVIEEETDGGEGKDEKKKSLLRRLFPKKKDKVKDKSKLRHGTSADSAETPSEEKRGLTNSTSMPDIAAATVHSEYAEVFDFPESNASKLSPPKLPNRNRPHSAKTSNASLPSTEQSPYIAPITHHQILLKPESPTSTEVIHSTPEAITTNNDDSIIEIDVHSSNALMGSNVNKHEWKETEQVSAFKKDSLSSSPATSLLQQEEQGTIAKESPQVNQYDDPWKPILKPLPRSQRTISSDNRGKSVDADSPTKSPQKLALTHKLSADATLRSHRNPHPSPQSLKNYFENTQTSVQCSTSPINQVPIDSNKEAQTGPHHIASLQKTFKTMEKKKPPSLSGNLLQIALEEKLLSDGIDITSQPYSSQRGEYGVPSALVSRYSEEVGNSEDDIAKMLDKIRRSSLLKAKRGHIALKKDWKIFSDIETKSVEGFLVSIGLPQYQGLLLENGLTSVIQLKSSKWNSLPLQESHKRRLSAFSKKL</sequence>
<feature type="region of interest" description="Disordered" evidence="1">
    <location>
        <begin position="277"/>
        <end position="335"/>
    </location>
</feature>
<name>A0A1X7VI41_AMPQE</name>
<dbReference type="InterPro" id="IPR013761">
    <property type="entry name" value="SAM/pointed_sf"/>
</dbReference>
<feature type="region of interest" description="Disordered" evidence="1">
    <location>
        <begin position="115"/>
        <end position="170"/>
    </location>
</feature>